<name>A0A2D3PRV1_9FUSO</name>
<evidence type="ECO:0000313" key="2">
    <source>
        <dbReference type="Proteomes" id="UP000230781"/>
    </source>
</evidence>
<protein>
    <submittedName>
        <fullName evidence="1">Type IV secretion protein Rhs</fullName>
    </submittedName>
</protein>
<organism evidence="1 2">
    <name type="scientific">Fusobacterium pseudoperiodonticum</name>
    <dbReference type="NCBI Taxonomy" id="2663009"/>
    <lineage>
        <taxon>Bacteria</taxon>
        <taxon>Fusobacteriati</taxon>
        <taxon>Fusobacteriota</taxon>
        <taxon>Fusobacteriia</taxon>
        <taxon>Fusobacteriales</taxon>
        <taxon>Fusobacteriaceae</taxon>
        <taxon>Fusobacterium</taxon>
    </lineage>
</organism>
<proteinExistence type="predicted"/>
<gene>
    <name evidence="1" type="ORF">CTM98_07040</name>
</gene>
<sequence>MTFSEEIENEIKEFVNEIGNICYYPDSNYGVEYLNNNFSFLGTKIDLSKENNYTSHDFKENDFLDMIKFFEFKDIKEKILESNEIHYVGDGITNSELLFSGEEFFKVLEFLFVNIPEHHYFFDVEKKWCLLIATEGWIAYGEKSIER</sequence>
<evidence type="ECO:0000313" key="1">
    <source>
        <dbReference type="EMBL" id="ATV70422.1"/>
    </source>
</evidence>
<dbReference type="RefSeq" id="WP_100026478.1">
    <property type="nucleotide sequence ID" value="NZ_CP024704.1"/>
</dbReference>
<reference evidence="1 2" key="1">
    <citation type="submission" date="2017-11" db="EMBL/GenBank/DDBJ databases">
        <title>Genome sequencing of Fusobacterium periodonticum KCOM 2555.</title>
        <authorList>
            <person name="Kook J.-K."/>
            <person name="Park S.-N."/>
            <person name="Lim Y.K."/>
        </authorList>
    </citation>
    <scope>NUCLEOTIDE SEQUENCE [LARGE SCALE GENOMIC DNA]</scope>
    <source>
        <strain evidence="1 2">KCOM 2555</strain>
    </source>
</reference>
<dbReference type="Proteomes" id="UP000230781">
    <property type="component" value="Chromosome"/>
</dbReference>
<dbReference type="AlphaFoldDB" id="A0A2D3PRV1"/>
<accession>A0A2D3PRV1</accession>
<dbReference type="EMBL" id="CP024704">
    <property type="protein sequence ID" value="ATV70422.1"/>
    <property type="molecule type" value="Genomic_DNA"/>
</dbReference>